<evidence type="ECO:0000313" key="4">
    <source>
        <dbReference type="Proteomes" id="UP001410795"/>
    </source>
</evidence>
<dbReference type="RefSeq" id="WP_221854948.1">
    <property type="nucleotide sequence ID" value="NZ_BAAAYV010000005.1"/>
</dbReference>
<dbReference type="Pfam" id="PF00128">
    <property type="entry name" value="Alpha-amylase"/>
    <property type="match status" value="1"/>
</dbReference>
<dbReference type="Gene3D" id="3.90.400.10">
    <property type="entry name" value="Oligo-1,6-glucosidase, Domain 2"/>
    <property type="match status" value="1"/>
</dbReference>
<dbReference type="PANTHER" id="PTHR10357:SF179">
    <property type="entry name" value="NEUTRAL AND BASIC AMINO ACID TRANSPORT PROTEIN RBAT"/>
    <property type="match status" value="1"/>
</dbReference>
<evidence type="ECO:0000313" key="3">
    <source>
        <dbReference type="EMBL" id="GAA3654661.1"/>
    </source>
</evidence>
<feature type="domain" description="Glycosyl hydrolase family 13 catalytic" evidence="2">
    <location>
        <begin position="23"/>
        <end position="430"/>
    </location>
</feature>
<gene>
    <name evidence="3" type="ORF">GCM10022202_13480</name>
</gene>
<dbReference type="SMART" id="SM00642">
    <property type="entry name" value="Aamy"/>
    <property type="match status" value="1"/>
</dbReference>
<dbReference type="PANTHER" id="PTHR10357">
    <property type="entry name" value="ALPHA-AMYLASE FAMILY MEMBER"/>
    <property type="match status" value="1"/>
</dbReference>
<protein>
    <submittedName>
        <fullName evidence="3">Glycoside hydrolase family 13 protein</fullName>
    </submittedName>
</protein>
<name>A0ABP7BCD3_9MICO</name>
<dbReference type="InterPro" id="IPR017853">
    <property type="entry name" value="GH"/>
</dbReference>
<dbReference type="EMBL" id="BAAAYV010000005">
    <property type="protein sequence ID" value="GAA3654661.1"/>
    <property type="molecule type" value="Genomic_DNA"/>
</dbReference>
<proteinExistence type="inferred from homology"/>
<dbReference type="CDD" id="cd11332">
    <property type="entry name" value="AmyAc_OligoGlu_TS"/>
    <property type="match status" value="1"/>
</dbReference>
<keyword evidence="4" id="KW-1185">Reference proteome</keyword>
<evidence type="ECO:0000259" key="2">
    <source>
        <dbReference type="SMART" id="SM00642"/>
    </source>
</evidence>
<evidence type="ECO:0000256" key="1">
    <source>
        <dbReference type="ARBA" id="ARBA00008061"/>
    </source>
</evidence>
<dbReference type="GO" id="GO:0016787">
    <property type="term" value="F:hydrolase activity"/>
    <property type="evidence" value="ECO:0007669"/>
    <property type="project" value="UniProtKB-KW"/>
</dbReference>
<reference evidence="4" key="1">
    <citation type="journal article" date="2019" name="Int. J. Syst. Evol. Microbiol.">
        <title>The Global Catalogue of Microorganisms (GCM) 10K type strain sequencing project: providing services to taxonomists for standard genome sequencing and annotation.</title>
        <authorList>
            <consortium name="The Broad Institute Genomics Platform"/>
            <consortium name="The Broad Institute Genome Sequencing Center for Infectious Disease"/>
            <person name="Wu L."/>
            <person name="Ma J."/>
        </authorList>
    </citation>
    <scope>NUCLEOTIDE SEQUENCE [LARGE SCALE GENOMIC DNA]</scope>
    <source>
        <strain evidence="4">JCM 16546</strain>
    </source>
</reference>
<comment type="caution">
    <text evidence="3">The sequence shown here is derived from an EMBL/GenBank/DDBJ whole genome shotgun (WGS) entry which is preliminary data.</text>
</comment>
<sequence length="554" mass="60465">MTPVKDAASTESGAWHRSAAIYQIYPRSFSDADGDGIGDLPGVTARLDALADLGIDAIWLSPFMTSPQKDAGYDVADYCDVDPLFGTLDDFDAMLAASHARSIRVIVDLVPNHSSDQHPWFQAALAAAPGSRERGRYMFRHGKGEHGEEPPNNWQSVFGGPAWTRVTEADGSPGQWYLHLFDSAQPDFDWANDEVREEFRRILRFWLDRGVDGFRVDVAHGLVKHDQLPDYTPPEDAASMGGAEPVPYWGQEGVHEVYRDWRRLLEEYDGDRALCAEAWMPTTEEIALWVRPDEMHQAFNFNYLQTEWDAGRLRAVIDDSLAAFGAVGAPSTWVLSNHDVIRHASRLALGADAPQGHGIGPLSPGKPDPVVGLRRARAATALMLALPGSAYIYQGEELGLPEVIELPDDARQDPTWARTAGERYGRDGCRVPIPWEADAPAYGFNATGASWLPQPDEWRQLARDRQTGDAGSTLSLYRELLQVRRAHGLGSGTLTWADGAPSDAVAFRNGAVTVIANTGAEPVVLPAGDVLLTSGPLADDGALPADTTAWLLAR</sequence>
<keyword evidence="3" id="KW-0378">Hydrolase</keyword>
<dbReference type="Gene3D" id="3.20.20.80">
    <property type="entry name" value="Glycosidases"/>
    <property type="match status" value="1"/>
</dbReference>
<dbReference type="Proteomes" id="UP001410795">
    <property type="component" value="Unassembled WGS sequence"/>
</dbReference>
<comment type="similarity">
    <text evidence="1">Belongs to the glycosyl hydrolase 13 family.</text>
</comment>
<dbReference type="InterPro" id="IPR006047">
    <property type="entry name" value="GH13_cat_dom"/>
</dbReference>
<dbReference type="InterPro" id="IPR045857">
    <property type="entry name" value="O16G_dom_2"/>
</dbReference>
<organism evidence="3 4">
    <name type="scientific">Microbacterium marinilacus</name>
    <dbReference type="NCBI Taxonomy" id="415209"/>
    <lineage>
        <taxon>Bacteria</taxon>
        <taxon>Bacillati</taxon>
        <taxon>Actinomycetota</taxon>
        <taxon>Actinomycetes</taxon>
        <taxon>Micrococcales</taxon>
        <taxon>Microbacteriaceae</taxon>
        <taxon>Microbacterium</taxon>
    </lineage>
</organism>
<accession>A0ABP7BCD3</accession>
<dbReference type="SUPFAM" id="SSF51445">
    <property type="entry name" value="(Trans)glycosidases"/>
    <property type="match status" value="1"/>
</dbReference>